<keyword evidence="4" id="KW-1005">Bacterial flagellum biogenesis</keyword>
<reference evidence="6" key="1">
    <citation type="submission" date="2022-12" db="EMBL/GenBank/DDBJ databases">
        <title>Reference genome sequencing for broad-spectrum identification of bacterial and archaeal isolates by mass spectrometry.</title>
        <authorList>
            <person name="Sekiguchi Y."/>
            <person name="Tourlousse D.M."/>
        </authorList>
    </citation>
    <scope>NUCLEOTIDE SEQUENCE</scope>
    <source>
        <strain evidence="6">TSL-P1</strain>
    </source>
</reference>
<proteinExistence type="inferred from homology"/>
<dbReference type="Pfam" id="PF13144">
    <property type="entry name" value="ChapFlgA"/>
    <property type="match status" value="1"/>
</dbReference>
<comment type="similarity">
    <text evidence="4">Belongs to the FlgA family.</text>
</comment>
<protein>
    <recommendedName>
        <fullName evidence="4">Flagella basal body P-ring formation protein FlgA</fullName>
    </recommendedName>
</protein>
<dbReference type="GO" id="GO:0044780">
    <property type="term" value="P:bacterial-type flagellum assembly"/>
    <property type="evidence" value="ECO:0007669"/>
    <property type="project" value="InterPro"/>
</dbReference>
<dbReference type="CDD" id="cd11614">
    <property type="entry name" value="SAF_CpaB_FlgA_like"/>
    <property type="match status" value="1"/>
</dbReference>
<feature type="chain" id="PRO_5041014610" description="Flagella basal body P-ring formation protein FlgA" evidence="4">
    <location>
        <begin position="31"/>
        <end position="231"/>
    </location>
</feature>
<keyword evidence="3 4" id="KW-0574">Periplasm</keyword>
<dbReference type="InterPro" id="IPR039246">
    <property type="entry name" value="Flagellar_FlgA"/>
</dbReference>
<accession>A0A9W6LJG0</accession>
<dbReference type="AlphaFoldDB" id="A0A9W6LJG0"/>
<keyword evidence="6" id="KW-0282">Flagellum</keyword>
<feature type="signal peptide" evidence="4">
    <location>
        <begin position="1"/>
        <end position="30"/>
    </location>
</feature>
<keyword evidence="6" id="KW-0966">Cell projection</keyword>
<dbReference type="EMBL" id="BSDX01000001">
    <property type="protein sequence ID" value="GLI52489.1"/>
    <property type="molecule type" value="Genomic_DNA"/>
</dbReference>
<organism evidence="6 7">
    <name type="scientific">Thermodesulfovibrio yellowstonii</name>
    <dbReference type="NCBI Taxonomy" id="28262"/>
    <lineage>
        <taxon>Bacteria</taxon>
        <taxon>Pseudomonadati</taxon>
        <taxon>Nitrospirota</taxon>
        <taxon>Thermodesulfovibrionia</taxon>
        <taxon>Thermodesulfovibrionales</taxon>
        <taxon>Thermodesulfovibrionaceae</taxon>
        <taxon>Thermodesulfovibrio</taxon>
    </lineage>
</organism>
<dbReference type="GO" id="GO:0042597">
    <property type="term" value="C:periplasmic space"/>
    <property type="evidence" value="ECO:0007669"/>
    <property type="project" value="UniProtKB-SubCell"/>
</dbReference>
<comment type="function">
    <text evidence="4">Involved in the assembly process of the P-ring formation. It may associate with FlgF on the rod constituting a structure essential for the P-ring assembly or may act as a modulator protein for the P-ring assembly.</text>
</comment>
<name>A0A9W6LJG0_9BACT</name>
<evidence type="ECO:0000256" key="1">
    <source>
        <dbReference type="ARBA" id="ARBA00004418"/>
    </source>
</evidence>
<evidence type="ECO:0000256" key="3">
    <source>
        <dbReference type="ARBA" id="ARBA00022764"/>
    </source>
</evidence>
<evidence type="ECO:0000256" key="2">
    <source>
        <dbReference type="ARBA" id="ARBA00022729"/>
    </source>
</evidence>
<comment type="subcellular location">
    <subcellularLocation>
        <location evidence="1 4">Periplasm</location>
    </subcellularLocation>
</comment>
<keyword evidence="7" id="KW-1185">Reference proteome</keyword>
<evidence type="ECO:0000256" key="4">
    <source>
        <dbReference type="RuleBase" id="RU362063"/>
    </source>
</evidence>
<evidence type="ECO:0000313" key="7">
    <source>
        <dbReference type="Proteomes" id="UP001144297"/>
    </source>
</evidence>
<dbReference type="Gene3D" id="2.30.30.760">
    <property type="match status" value="1"/>
</dbReference>
<feature type="domain" description="SAF" evidence="5">
    <location>
        <begin position="106"/>
        <end position="168"/>
    </location>
</feature>
<sequence>MKQIKAKIFNNFVLLIVFCLTFLFISSSFAFDTAFLANLLSNEIKKSPIATEVQVGQIKFIGYEPHENCNPENLKIREIKRPNAAEFTFKCGNRQYRAIANYEVLTRVYITQIPLKKGEVITEEKIMEIKQPLSRLPVGAITDRNLLIGKVVKRSLTRGLIIKEDYLYSGMPVKKGSKVDVIINAGQVMIMTEGVLKSDAVVGGNARVQCFQTGKEIVGKLVGKDKVRVSL</sequence>
<keyword evidence="2 4" id="KW-0732">Signal</keyword>
<keyword evidence="6" id="KW-0969">Cilium</keyword>
<dbReference type="NCBIfam" id="TIGR03170">
    <property type="entry name" value="flgA_cterm"/>
    <property type="match status" value="1"/>
</dbReference>
<dbReference type="Gene3D" id="3.90.1210.10">
    <property type="entry name" value="Antifreeze-like/N-acetylneuraminic acid synthase C-terminal domain"/>
    <property type="match status" value="1"/>
</dbReference>
<gene>
    <name evidence="6" type="ORF">TISLANDTSLP1_01820</name>
</gene>
<dbReference type="PANTHER" id="PTHR36307:SF1">
    <property type="entry name" value="FLAGELLA BASAL BODY P-RING FORMATION PROTEIN FLGA"/>
    <property type="match status" value="1"/>
</dbReference>
<evidence type="ECO:0000259" key="5">
    <source>
        <dbReference type="SMART" id="SM00858"/>
    </source>
</evidence>
<dbReference type="PANTHER" id="PTHR36307">
    <property type="entry name" value="FLAGELLA BASAL BODY P-RING FORMATION PROTEIN FLGA"/>
    <property type="match status" value="1"/>
</dbReference>
<dbReference type="Proteomes" id="UP001144297">
    <property type="component" value="Unassembled WGS sequence"/>
</dbReference>
<dbReference type="InterPro" id="IPR017585">
    <property type="entry name" value="SAF_FlgA"/>
</dbReference>
<dbReference type="SMART" id="SM00858">
    <property type="entry name" value="SAF"/>
    <property type="match status" value="1"/>
</dbReference>
<comment type="caution">
    <text evidence="6">The sequence shown here is derived from an EMBL/GenBank/DDBJ whole genome shotgun (WGS) entry which is preliminary data.</text>
</comment>
<evidence type="ECO:0000313" key="6">
    <source>
        <dbReference type="EMBL" id="GLI52489.1"/>
    </source>
</evidence>
<dbReference type="InterPro" id="IPR013974">
    <property type="entry name" value="SAF"/>
</dbReference>